<evidence type="ECO:0000313" key="7">
    <source>
        <dbReference type="Proteomes" id="UP000010808"/>
    </source>
</evidence>
<dbReference type="Pfam" id="PF00149">
    <property type="entry name" value="Metallophos"/>
    <property type="match status" value="1"/>
</dbReference>
<name>L0R9L8_9BACT</name>
<dbReference type="AlphaFoldDB" id="L0R9L8"/>
<dbReference type="NCBIfam" id="TIGR01409">
    <property type="entry name" value="TAT_signal_seq"/>
    <property type="match status" value="1"/>
</dbReference>
<evidence type="ECO:0000313" key="6">
    <source>
        <dbReference type="EMBL" id="CCO23463.1"/>
    </source>
</evidence>
<evidence type="ECO:0000256" key="3">
    <source>
        <dbReference type="ARBA" id="ARBA00022723"/>
    </source>
</evidence>
<keyword evidence="4" id="KW-0411">Iron-sulfur</keyword>
<accession>L0R9L8</accession>
<dbReference type="GO" id="GO:0016787">
    <property type="term" value="F:hydrolase activity"/>
    <property type="evidence" value="ECO:0007669"/>
    <property type="project" value="InterPro"/>
</dbReference>
<dbReference type="HOGENOM" id="CLU_064678_0_0_7"/>
<keyword evidence="7" id="KW-1185">Reference proteome</keyword>
<reference evidence="6 7" key="1">
    <citation type="submission" date="2012-10" db="EMBL/GenBank/DDBJ databases">
        <authorList>
            <person name="Genoscope - CEA"/>
        </authorList>
    </citation>
    <scope>NUCLEOTIDE SEQUENCE [LARGE SCALE GENOMIC DNA]</scope>
    <source>
        <strain evidence="7">AM13 / DSM 14728</strain>
    </source>
</reference>
<dbReference type="PANTHER" id="PTHR43143">
    <property type="entry name" value="METALLOPHOSPHOESTERASE, CALCINEURIN SUPERFAMILY"/>
    <property type="match status" value="1"/>
</dbReference>
<dbReference type="OrthoDB" id="5464520at2"/>
<dbReference type="Gene3D" id="3.60.21.10">
    <property type="match status" value="1"/>
</dbReference>
<protein>
    <submittedName>
        <fullName evidence="6">Tat pathway signal sequence domain protein Putative Metallophosphoesterase</fullName>
    </submittedName>
</protein>
<dbReference type="Proteomes" id="UP000010808">
    <property type="component" value="Chromosome"/>
</dbReference>
<dbReference type="PROSITE" id="PS51318">
    <property type="entry name" value="TAT"/>
    <property type="match status" value="1"/>
</dbReference>
<dbReference type="GO" id="GO:0051536">
    <property type="term" value="F:iron-sulfur cluster binding"/>
    <property type="evidence" value="ECO:0007669"/>
    <property type="project" value="UniProtKB-KW"/>
</dbReference>
<evidence type="ECO:0000259" key="5">
    <source>
        <dbReference type="Pfam" id="PF00149"/>
    </source>
</evidence>
<sequence length="359" mass="40123">MQKKLSRRDFFKFGGAAAVAAGAMQFVPTTKAFASPAPSDFGTVRFAVIADPHLDIKGKNGVKMGADSLECVKKTVAALNMEQDLTFVMVCGDLLLNGEWENARALKAELDRLKAPYMVVAGNHDFVPSAEKRRKGFTYLTIEEFVKFFEGHGYEKNGERYYSREIVPGLRVIGLDANLPLTPKKWGGVLPKEQMSWLDKELTKNKDSLHIVFIHHNIVSWSGDELKGGSKQWFCIDNAVEVRDLLAKHAAVAPMIISGHRHIALNLKELNGVNYITSPSINTHPMRYSIYDVNHTGFSWQTPSVAMETATHLEARENLLSSTGWRASQFSERNSFNDMEVLALFENNGMRMGQKKLKG</sequence>
<evidence type="ECO:0000256" key="4">
    <source>
        <dbReference type="ARBA" id="ARBA00023014"/>
    </source>
</evidence>
<organism evidence="6 7">
    <name type="scientific">Maridesulfovibrio hydrothermalis AM13 = DSM 14728</name>
    <dbReference type="NCBI Taxonomy" id="1121451"/>
    <lineage>
        <taxon>Bacteria</taxon>
        <taxon>Pseudomonadati</taxon>
        <taxon>Thermodesulfobacteriota</taxon>
        <taxon>Desulfovibrionia</taxon>
        <taxon>Desulfovibrionales</taxon>
        <taxon>Desulfovibrionaceae</taxon>
        <taxon>Maridesulfovibrio</taxon>
    </lineage>
</organism>
<dbReference type="InterPro" id="IPR029052">
    <property type="entry name" value="Metallo-depent_PP-like"/>
</dbReference>
<dbReference type="PANTHER" id="PTHR43143:SF1">
    <property type="entry name" value="SERINE_THREONINE-PROTEIN PHOSPHATASE CPPED1"/>
    <property type="match status" value="1"/>
</dbReference>
<dbReference type="eggNOG" id="COG1409">
    <property type="taxonomic scope" value="Bacteria"/>
</dbReference>
<dbReference type="InterPro" id="IPR004843">
    <property type="entry name" value="Calcineurin-like_PHP"/>
</dbReference>
<feature type="domain" description="Calcineurin-like phosphoesterase" evidence="5">
    <location>
        <begin position="45"/>
        <end position="263"/>
    </location>
</feature>
<comment type="subunit">
    <text evidence="2">Heterodimer of a large and a small subunit.</text>
</comment>
<dbReference type="InterPro" id="IPR006311">
    <property type="entry name" value="TAT_signal"/>
</dbReference>
<dbReference type="RefSeq" id="WP_015336067.1">
    <property type="nucleotide sequence ID" value="NC_020055.1"/>
</dbReference>
<dbReference type="STRING" id="1121451.DESAM_21182"/>
<dbReference type="PATRIC" id="fig|1121451.3.peg.1435"/>
<dbReference type="GO" id="GO:0046872">
    <property type="term" value="F:metal ion binding"/>
    <property type="evidence" value="ECO:0007669"/>
    <property type="project" value="UniProtKB-KW"/>
</dbReference>
<dbReference type="SUPFAM" id="SSF56300">
    <property type="entry name" value="Metallo-dependent phosphatases"/>
    <property type="match status" value="1"/>
</dbReference>
<evidence type="ECO:0000256" key="1">
    <source>
        <dbReference type="ARBA" id="ARBA00004418"/>
    </source>
</evidence>
<dbReference type="GO" id="GO:0042597">
    <property type="term" value="C:periplasmic space"/>
    <property type="evidence" value="ECO:0007669"/>
    <property type="project" value="UniProtKB-SubCell"/>
</dbReference>
<gene>
    <name evidence="6" type="ORF">DESAM_21182</name>
</gene>
<proteinExistence type="predicted"/>
<dbReference type="KEGG" id="dhy:DESAM_21182"/>
<dbReference type="InterPro" id="IPR019546">
    <property type="entry name" value="TAT_signal_bac_arc"/>
</dbReference>
<dbReference type="InterPro" id="IPR051918">
    <property type="entry name" value="STPP_CPPED1"/>
</dbReference>
<comment type="subcellular location">
    <subcellularLocation>
        <location evidence="1">Periplasm</location>
    </subcellularLocation>
</comment>
<dbReference type="EMBL" id="FO203522">
    <property type="protein sequence ID" value="CCO23463.1"/>
    <property type="molecule type" value="Genomic_DNA"/>
</dbReference>
<keyword evidence="4" id="KW-0408">Iron</keyword>
<keyword evidence="3" id="KW-0479">Metal-binding</keyword>
<evidence type="ECO:0000256" key="2">
    <source>
        <dbReference type="ARBA" id="ARBA00011771"/>
    </source>
</evidence>